<sequence>MKEKVLFIYLLILILAGCTYAPLPKQNGNAGTEKKLTKEENQESVKTFLLIGVDTRGEEKSRSDAIILAKYFPEQEKLKLASIMRDSYVKIPGNKTGYNKINAAYYYGGRELLKKTIQENFGVKVDHVAVIDFQGFVKMVNLLAPEGVTVNVDQEIIDDMSIQASVGKNVLHGEEILKYVRFRHDDESDFGRVERQQEVMVQLKTAFINQISSFEGMAALPSIIEQGLSYLDTDIGLKTIMEMGPKAVFHTPDTVETLRVPVEGSFKDEIYPQSGAVLEIDYTKNKKALQEFFSIK</sequence>
<name>A0A9X8ZGT7_9BACI</name>
<accession>A0A9X8ZGT7</accession>
<comment type="similarity">
    <text evidence="2">Belongs to the LytR/CpsA/Psr (LCP) family.</text>
</comment>
<evidence type="ECO:0000256" key="8">
    <source>
        <dbReference type="ARBA" id="ARBA00023136"/>
    </source>
</evidence>
<evidence type="ECO:0000256" key="5">
    <source>
        <dbReference type="ARBA" id="ARBA00022968"/>
    </source>
</evidence>
<keyword evidence="6" id="KW-1133">Transmembrane helix</keyword>
<dbReference type="Gene3D" id="3.40.630.190">
    <property type="entry name" value="LCP protein"/>
    <property type="match status" value="1"/>
</dbReference>
<dbReference type="AlphaFoldDB" id="A0A9X8ZGT7"/>
<keyword evidence="8" id="KW-0472">Membrane</keyword>
<comment type="subcellular location">
    <subcellularLocation>
        <location evidence="1">Cell membrane</location>
        <topology evidence="1">Single-pass type II membrane protein</topology>
    </subcellularLocation>
</comment>
<evidence type="ECO:0000256" key="6">
    <source>
        <dbReference type="ARBA" id="ARBA00022989"/>
    </source>
</evidence>
<dbReference type="NCBIfam" id="TIGR00350">
    <property type="entry name" value="lytR_cpsA_psr"/>
    <property type="match status" value="1"/>
</dbReference>
<evidence type="ECO:0000256" key="1">
    <source>
        <dbReference type="ARBA" id="ARBA00004401"/>
    </source>
</evidence>
<proteinExistence type="inferred from homology"/>
<keyword evidence="7" id="KW-0805">Transcription regulation</keyword>
<evidence type="ECO:0000256" key="4">
    <source>
        <dbReference type="ARBA" id="ARBA00022692"/>
    </source>
</evidence>
<dbReference type="EMBL" id="SZNT01000187">
    <property type="protein sequence ID" value="TKH10752.1"/>
    <property type="molecule type" value="Genomic_DNA"/>
</dbReference>
<evidence type="ECO:0000313" key="14">
    <source>
        <dbReference type="Proteomes" id="UP000309170"/>
    </source>
</evidence>
<keyword evidence="5" id="KW-0735">Signal-anchor</keyword>
<dbReference type="Pfam" id="PF03816">
    <property type="entry name" value="LytR_cpsA_psr"/>
    <property type="match status" value="1"/>
</dbReference>
<comment type="function">
    <text evidence="10">Involved in SarA attenuation. Affects resistance to oxacillin and teicoplanin, as well as the synthesis of virulence factors.</text>
</comment>
<comment type="caution">
    <text evidence="13">The sequence shown here is derived from an EMBL/GenBank/DDBJ whole genome shotgun (WGS) entry which is preliminary data.</text>
</comment>
<organism evidence="13 14">
    <name type="scientific">Peribacillus simplex</name>
    <dbReference type="NCBI Taxonomy" id="1478"/>
    <lineage>
        <taxon>Bacteria</taxon>
        <taxon>Bacillati</taxon>
        <taxon>Bacillota</taxon>
        <taxon>Bacilli</taxon>
        <taxon>Bacillales</taxon>
        <taxon>Bacillaceae</taxon>
        <taxon>Peribacillus</taxon>
    </lineage>
</organism>
<evidence type="ECO:0000256" key="9">
    <source>
        <dbReference type="ARBA" id="ARBA00023163"/>
    </source>
</evidence>
<evidence type="ECO:0000259" key="12">
    <source>
        <dbReference type="Pfam" id="PF03816"/>
    </source>
</evidence>
<reference evidence="13 14" key="1">
    <citation type="journal article" date="2019" name="Environ. Microbiol.">
        <title>An active ?-lactamase is a part of an orchestrated cell wall stress resistance network of Bacillus subtilis and related rhizosphere species.</title>
        <authorList>
            <person name="Bucher T."/>
            <person name="Keren-Paz A."/>
            <person name="Hausser J."/>
            <person name="Olender T."/>
            <person name="Cytryn E."/>
            <person name="Kolodkin-Gal I."/>
        </authorList>
    </citation>
    <scope>NUCLEOTIDE SEQUENCE [LARGE SCALE GENOMIC DNA]</scope>
    <source>
        <strain evidence="13 14">I4</strain>
    </source>
</reference>
<feature type="domain" description="Cell envelope-related transcriptional attenuator" evidence="12">
    <location>
        <begin position="62"/>
        <end position="204"/>
    </location>
</feature>
<dbReference type="Proteomes" id="UP000309170">
    <property type="component" value="Unassembled WGS sequence"/>
</dbReference>
<evidence type="ECO:0000313" key="13">
    <source>
        <dbReference type="EMBL" id="TKH10752.1"/>
    </source>
</evidence>
<protein>
    <recommendedName>
        <fullName evidence="11">Regulatory protein MsrR</fullName>
    </recommendedName>
</protein>
<dbReference type="RefSeq" id="WP_137023802.1">
    <property type="nucleotide sequence ID" value="NZ_SZNT01000187.1"/>
</dbReference>
<keyword evidence="9" id="KW-0804">Transcription</keyword>
<evidence type="ECO:0000256" key="10">
    <source>
        <dbReference type="ARBA" id="ARBA00037178"/>
    </source>
</evidence>
<dbReference type="PANTHER" id="PTHR33392">
    <property type="entry name" value="POLYISOPRENYL-TEICHOIC ACID--PEPTIDOGLYCAN TEICHOIC ACID TRANSFERASE TAGU"/>
    <property type="match status" value="1"/>
</dbReference>
<dbReference type="InterPro" id="IPR004474">
    <property type="entry name" value="LytR_CpsA_psr"/>
</dbReference>
<dbReference type="InterPro" id="IPR050922">
    <property type="entry name" value="LytR/CpsA/Psr_CW_biosynth"/>
</dbReference>
<evidence type="ECO:0000256" key="7">
    <source>
        <dbReference type="ARBA" id="ARBA00023015"/>
    </source>
</evidence>
<dbReference type="PROSITE" id="PS51257">
    <property type="entry name" value="PROKAR_LIPOPROTEIN"/>
    <property type="match status" value="1"/>
</dbReference>
<gene>
    <name evidence="13" type="ORF">FC678_13830</name>
</gene>
<evidence type="ECO:0000256" key="2">
    <source>
        <dbReference type="ARBA" id="ARBA00006068"/>
    </source>
</evidence>
<evidence type="ECO:0000256" key="3">
    <source>
        <dbReference type="ARBA" id="ARBA00022475"/>
    </source>
</evidence>
<dbReference type="GO" id="GO:0071555">
    <property type="term" value="P:cell wall organization"/>
    <property type="evidence" value="ECO:0007669"/>
    <property type="project" value="UniProtKB-KW"/>
</dbReference>
<keyword evidence="4" id="KW-0812">Transmembrane</keyword>
<dbReference type="PANTHER" id="PTHR33392:SF8">
    <property type="entry name" value="REGULATORY PROTEIN MSRR"/>
    <property type="match status" value="1"/>
</dbReference>
<evidence type="ECO:0000256" key="11">
    <source>
        <dbReference type="ARBA" id="ARBA00040752"/>
    </source>
</evidence>
<keyword evidence="3" id="KW-1003">Cell membrane</keyword>
<dbReference type="GO" id="GO:0005886">
    <property type="term" value="C:plasma membrane"/>
    <property type="evidence" value="ECO:0007669"/>
    <property type="project" value="UniProtKB-SubCell"/>
</dbReference>